<gene>
    <name evidence="3" type="ORF">HZA61_06600</name>
</gene>
<evidence type="ECO:0000259" key="2">
    <source>
        <dbReference type="Pfam" id="PF00248"/>
    </source>
</evidence>
<evidence type="ECO:0000313" key="3">
    <source>
        <dbReference type="EMBL" id="MBI5169139.1"/>
    </source>
</evidence>
<reference evidence="3" key="1">
    <citation type="submission" date="2020-07" db="EMBL/GenBank/DDBJ databases">
        <title>Huge and variable diversity of episymbiotic CPR bacteria and DPANN archaea in groundwater ecosystems.</title>
        <authorList>
            <person name="He C.Y."/>
            <person name="Keren R."/>
            <person name="Whittaker M."/>
            <person name="Farag I.F."/>
            <person name="Doudna J."/>
            <person name="Cate J.H.D."/>
            <person name="Banfield J.F."/>
        </authorList>
    </citation>
    <scope>NUCLEOTIDE SEQUENCE</scope>
    <source>
        <strain evidence="3">NC_groundwater_1813_Pr3_B-0.1um_71_17</strain>
    </source>
</reference>
<dbReference type="InterPro" id="IPR020471">
    <property type="entry name" value="AKR"/>
</dbReference>
<evidence type="ECO:0000256" key="1">
    <source>
        <dbReference type="ARBA" id="ARBA00023002"/>
    </source>
</evidence>
<dbReference type="InterPro" id="IPR050791">
    <property type="entry name" value="Aldo-Keto_reductase"/>
</dbReference>
<dbReference type="InterPro" id="IPR023210">
    <property type="entry name" value="NADP_OxRdtase_dom"/>
</dbReference>
<dbReference type="Gene3D" id="3.20.20.100">
    <property type="entry name" value="NADP-dependent oxidoreductase domain"/>
    <property type="match status" value="1"/>
</dbReference>
<sequence length="327" mass="35128">MLETRRLGQGDVRVGAIALGAMAFAGWYGASDDDAGVRAIQRAIDEGITLIDTAEAYGDGRSEQLVGRAVKDRRDRAVVATKSRRGSPAYLHEAIDRSLKHLGLDYVDVYYLHRVDAEVPIEDSVGAMAEMVRAGKVRAIGLSEAGPETIRRAHATHPIAALQTEYSLMQRDPERDLFPLTRSLGITFVAYSPLCRGLLTGKIRTPGDLPAGDWRGNVPRFQGENLAANVARLGPLEEMAKRKGVSMSSVALAWLMRKGDDLIPLVGMGRPESVERNLEAARVQLDAADIAALDAAFPIGCATGARYPEAGMAAIGREAPERKATGA</sequence>
<dbReference type="PRINTS" id="PR00069">
    <property type="entry name" value="ALDKETRDTASE"/>
</dbReference>
<keyword evidence="1" id="KW-0560">Oxidoreductase</keyword>
<dbReference type="AlphaFoldDB" id="A0A933WAB1"/>
<accession>A0A933WAB1</accession>
<dbReference type="PANTHER" id="PTHR43625">
    <property type="entry name" value="AFLATOXIN B1 ALDEHYDE REDUCTASE"/>
    <property type="match status" value="1"/>
</dbReference>
<dbReference type="SUPFAM" id="SSF51430">
    <property type="entry name" value="NAD(P)-linked oxidoreductase"/>
    <property type="match status" value="1"/>
</dbReference>
<dbReference type="GO" id="GO:0016491">
    <property type="term" value="F:oxidoreductase activity"/>
    <property type="evidence" value="ECO:0007669"/>
    <property type="project" value="UniProtKB-KW"/>
</dbReference>
<name>A0A933WAB1_UNCEI</name>
<proteinExistence type="predicted"/>
<organism evidence="3 4">
    <name type="scientific">Eiseniibacteriota bacterium</name>
    <dbReference type="NCBI Taxonomy" id="2212470"/>
    <lineage>
        <taxon>Bacteria</taxon>
        <taxon>Candidatus Eiseniibacteriota</taxon>
    </lineage>
</organism>
<dbReference type="Proteomes" id="UP000696931">
    <property type="component" value="Unassembled WGS sequence"/>
</dbReference>
<dbReference type="PANTHER" id="PTHR43625:SF40">
    <property type="entry name" value="ALDO-KETO REDUCTASE YAKC [NADP(+)]"/>
    <property type="match status" value="1"/>
</dbReference>
<comment type="caution">
    <text evidence="3">The sequence shown here is derived from an EMBL/GenBank/DDBJ whole genome shotgun (WGS) entry which is preliminary data.</text>
</comment>
<evidence type="ECO:0000313" key="4">
    <source>
        <dbReference type="Proteomes" id="UP000696931"/>
    </source>
</evidence>
<dbReference type="EMBL" id="JACRIW010000042">
    <property type="protein sequence ID" value="MBI5169139.1"/>
    <property type="molecule type" value="Genomic_DNA"/>
</dbReference>
<protein>
    <submittedName>
        <fullName evidence="3">Aldo/keto reductase</fullName>
    </submittedName>
</protein>
<dbReference type="InterPro" id="IPR036812">
    <property type="entry name" value="NAD(P)_OxRdtase_dom_sf"/>
</dbReference>
<dbReference type="Pfam" id="PF00248">
    <property type="entry name" value="Aldo_ket_red"/>
    <property type="match status" value="1"/>
</dbReference>
<feature type="domain" description="NADP-dependent oxidoreductase" evidence="2">
    <location>
        <begin position="17"/>
        <end position="295"/>
    </location>
</feature>
<dbReference type="GO" id="GO:0005737">
    <property type="term" value="C:cytoplasm"/>
    <property type="evidence" value="ECO:0007669"/>
    <property type="project" value="TreeGrafter"/>
</dbReference>